<evidence type="ECO:0000313" key="2">
    <source>
        <dbReference type="EMBL" id="TNN02285.1"/>
    </source>
</evidence>
<dbReference type="EMBL" id="SWLE01000002">
    <property type="protein sequence ID" value="TNN02285.1"/>
    <property type="molecule type" value="Genomic_DNA"/>
</dbReference>
<dbReference type="Proteomes" id="UP000516260">
    <property type="component" value="Chromosome 10"/>
</dbReference>
<feature type="region of interest" description="Disordered" evidence="1">
    <location>
        <begin position="161"/>
        <end position="185"/>
    </location>
</feature>
<gene>
    <name evidence="2" type="ORF">fugu_009772</name>
</gene>
<accession>A0A4Z2CDP0</accession>
<dbReference type="AlphaFoldDB" id="A0A4Z2CDP0"/>
<organism evidence="2 3">
    <name type="scientific">Takifugu bimaculatus</name>
    <dbReference type="NCBI Taxonomy" id="433685"/>
    <lineage>
        <taxon>Eukaryota</taxon>
        <taxon>Metazoa</taxon>
        <taxon>Chordata</taxon>
        <taxon>Craniata</taxon>
        <taxon>Vertebrata</taxon>
        <taxon>Euteleostomi</taxon>
        <taxon>Actinopterygii</taxon>
        <taxon>Neopterygii</taxon>
        <taxon>Teleostei</taxon>
        <taxon>Neoteleostei</taxon>
        <taxon>Acanthomorphata</taxon>
        <taxon>Eupercaria</taxon>
        <taxon>Tetraodontiformes</taxon>
        <taxon>Tetradontoidea</taxon>
        <taxon>Tetraodontidae</taxon>
        <taxon>Takifugu</taxon>
    </lineage>
</organism>
<keyword evidence="3" id="KW-1185">Reference proteome</keyword>
<sequence>MMGVNSTPEQQQIIILSNLLEEPSFPLQGRLSLGGCSLLIQQGVPVYPAGPIRAPMMETAVSSWKKEPCLGSLEWCSSVTLMTYNISVLYLISHIDAYRYLRLKTPTHRRPPAEGVDEGSPPKLILTFSPRLLNISEVVFTLRDPSGRTFCVDKGRRGGAKRVKPESAVSGQEVGGPPAAVEEGGQSCAAPGGTIPQLFPFYGRSWQVETFRGRCRRCNPTGSET</sequence>
<name>A0A4Z2CDP0_9TELE</name>
<reference evidence="2 3" key="1">
    <citation type="submission" date="2019-04" db="EMBL/GenBank/DDBJ databases">
        <title>The sequence and de novo assembly of Takifugu bimaculatus genome using PacBio and Hi-C technologies.</title>
        <authorList>
            <person name="Xu P."/>
            <person name="Liu B."/>
            <person name="Zhou Z."/>
        </authorList>
    </citation>
    <scope>NUCLEOTIDE SEQUENCE [LARGE SCALE GENOMIC DNA]</scope>
    <source>
        <strain evidence="2">TB-2018</strain>
        <tissue evidence="2">Muscle</tissue>
    </source>
</reference>
<comment type="caution">
    <text evidence="2">The sequence shown here is derived from an EMBL/GenBank/DDBJ whole genome shotgun (WGS) entry which is preliminary data.</text>
</comment>
<protein>
    <submittedName>
        <fullName evidence="2">Uncharacterized protein</fullName>
    </submittedName>
</protein>
<evidence type="ECO:0000313" key="3">
    <source>
        <dbReference type="Proteomes" id="UP000516260"/>
    </source>
</evidence>
<proteinExistence type="predicted"/>
<evidence type="ECO:0000256" key="1">
    <source>
        <dbReference type="SAM" id="MobiDB-lite"/>
    </source>
</evidence>